<accession>A0A385EEC6</accession>
<keyword evidence="2" id="KW-1185">Reference proteome</keyword>
<organism evidence="1 2">
    <name type="scientific">Caulobacter phage CcrBL9</name>
    <dbReference type="NCBI Taxonomy" id="2283270"/>
    <lineage>
        <taxon>Viruses</taxon>
        <taxon>Duplodnaviria</taxon>
        <taxon>Heunggongvirae</taxon>
        <taxon>Uroviricota</taxon>
        <taxon>Caudoviricetes</taxon>
        <taxon>Jeanschmidtviridae</taxon>
        <taxon>Bertelyvirus</taxon>
        <taxon>Bertelyvirus BL9</taxon>
    </lineage>
</organism>
<dbReference type="Proteomes" id="UP000259421">
    <property type="component" value="Segment"/>
</dbReference>
<name>A0A385EEC6_9CAUD</name>
<dbReference type="EMBL" id="MH588546">
    <property type="protein sequence ID" value="AXQ69365.1"/>
    <property type="molecule type" value="Genomic_DNA"/>
</dbReference>
<sequence>MTYQSTLKPPGFVTEEGGFRDYLHVWIKGSPEGASGELALGVSLGSDDTTEPPNLREAIAVIAAFASGVIMKQPGFVGMTDEQREHAVQGGVYRLLSAVIESAAPGFGPHPGTLLPPEPIEDEPEAIQAIGIWATPGADGGFFAEFIDEPSTMPVGAILAAAALEAGVATEGSDEDVYDTALVRAVQADFNKTIETALVVGTVQ</sequence>
<protein>
    <submittedName>
        <fullName evidence="1">Uncharacterized protein</fullName>
    </submittedName>
</protein>
<evidence type="ECO:0000313" key="2">
    <source>
        <dbReference type="Proteomes" id="UP000259421"/>
    </source>
</evidence>
<reference evidence="2" key="1">
    <citation type="submission" date="2018-07" db="EMBL/GenBank/DDBJ databases">
        <title>Giant CbK-like Caulobacter bacteriophages have genetically divergent genomes.</title>
        <authorList>
            <person name="Wilson K.M."/>
            <person name="Ely B."/>
        </authorList>
    </citation>
    <scope>NUCLEOTIDE SEQUENCE [LARGE SCALE GENOMIC DNA]</scope>
</reference>
<gene>
    <name evidence="1" type="ORF">CcrBL9_gp341</name>
</gene>
<proteinExistence type="predicted"/>
<evidence type="ECO:0000313" key="1">
    <source>
        <dbReference type="EMBL" id="AXQ69365.1"/>
    </source>
</evidence>
<reference evidence="1 2" key="2">
    <citation type="submission" date="2018-09" db="EMBL/GenBank/DDBJ databases">
        <title>Giant CbK-like Caulobacter bacteriophages have genetically divergent genomes.</title>
        <authorList>
            <person name="Wilson K."/>
            <person name="Ely B."/>
        </authorList>
    </citation>
    <scope>NUCLEOTIDE SEQUENCE [LARGE SCALE GENOMIC DNA]</scope>
</reference>